<keyword evidence="2" id="KW-1185">Reference proteome</keyword>
<organism evidence="1 2">
    <name type="scientific">Gossypium tomentosum</name>
    <name type="common">Hawaiian cotton</name>
    <name type="synonym">Gossypium sandvicense</name>
    <dbReference type="NCBI Taxonomy" id="34277"/>
    <lineage>
        <taxon>Eukaryota</taxon>
        <taxon>Viridiplantae</taxon>
        <taxon>Streptophyta</taxon>
        <taxon>Embryophyta</taxon>
        <taxon>Tracheophyta</taxon>
        <taxon>Spermatophyta</taxon>
        <taxon>Magnoliopsida</taxon>
        <taxon>eudicotyledons</taxon>
        <taxon>Gunneridae</taxon>
        <taxon>Pentapetalae</taxon>
        <taxon>rosids</taxon>
        <taxon>malvids</taxon>
        <taxon>Malvales</taxon>
        <taxon>Malvaceae</taxon>
        <taxon>Malvoideae</taxon>
        <taxon>Gossypium</taxon>
    </lineage>
</organism>
<sequence>MDEFGWRWKHDPIYFPFLAMVYHYVPITRLLHYRPIPAFGSLFLIPRRISYSPITLTARNRHYAPSAPITHSASFSFFFSVFCPRPQHSRFSHASLHIGCFSFVSRPSSSSLRIDFICQVQSPNYNATLKQIFPNIQQIDSEVLA</sequence>
<accession>A0A5D2KVV7</accession>
<gene>
    <name evidence="1" type="ORF">ES332_D05G089000v1</name>
</gene>
<dbReference type="AlphaFoldDB" id="A0A5D2KVV7"/>
<name>A0A5D2KVV7_GOSTO</name>
<dbReference type="Proteomes" id="UP000322667">
    <property type="component" value="Chromosome D05"/>
</dbReference>
<proteinExistence type="predicted"/>
<protein>
    <submittedName>
        <fullName evidence="1">Uncharacterized protein</fullName>
    </submittedName>
</protein>
<evidence type="ECO:0000313" key="1">
    <source>
        <dbReference type="EMBL" id="TYH69993.1"/>
    </source>
</evidence>
<evidence type="ECO:0000313" key="2">
    <source>
        <dbReference type="Proteomes" id="UP000322667"/>
    </source>
</evidence>
<dbReference type="EMBL" id="CM017627">
    <property type="protein sequence ID" value="TYH69993.1"/>
    <property type="molecule type" value="Genomic_DNA"/>
</dbReference>
<reference evidence="1 2" key="1">
    <citation type="submission" date="2019-07" db="EMBL/GenBank/DDBJ databases">
        <title>WGS assembly of Gossypium tomentosum.</title>
        <authorList>
            <person name="Chen Z.J."/>
            <person name="Sreedasyam A."/>
            <person name="Ando A."/>
            <person name="Song Q."/>
            <person name="De L."/>
            <person name="Hulse-Kemp A."/>
            <person name="Ding M."/>
            <person name="Ye W."/>
            <person name="Kirkbride R."/>
            <person name="Jenkins J."/>
            <person name="Plott C."/>
            <person name="Lovell J."/>
            <person name="Lin Y.-M."/>
            <person name="Vaughn R."/>
            <person name="Liu B."/>
            <person name="Li W."/>
            <person name="Simpson S."/>
            <person name="Scheffler B."/>
            <person name="Saski C."/>
            <person name="Grover C."/>
            <person name="Hu G."/>
            <person name="Conover J."/>
            <person name="Carlson J."/>
            <person name="Shu S."/>
            <person name="Boston L."/>
            <person name="Williams M."/>
            <person name="Peterson D."/>
            <person name="Mcgee K."/>
            <person name="Jones D."/>
            <person name="Wendel J."/>
            <person name="Stelly D."/>
            <person name="Grimwood J."/>
            <person name="Schmutz J."/>
        </authorList>
    </citation>
    <scope>NUCLEOTIDE SEQUENCE [LARGE SCALE GENOMIC DNA]</scope>
    <source>
        <strain evidence="1">7179.01</strain>
    </source>
</reference>